<organism evidence="2">
    <name type="scientific">mine drainage metagenome</name>
    <dbReference type="NCBI Taxonomy" id="410659"/>
    <lineage>
        <taxon>unclassified sequences</taxon>
        <taxon>metagenomes</taxon>
        <taxon>ecological metagenomes</taxon>
    </lineage>
</organism>
<dbReference type="InterPro" id="IPR001347">
    <property type="entry name" value="SIS_dom"/>
</dbReference>
<evidence type="ECO:0000313" key="2">
    <source>
        <dbReference type="EMBL" id="EQD47129.1"/>
    </source>
</evidence>
<dbReference type="PROSITE" id="PS51464">
    <property type="entry name" value="SIS"/>
    <property type="match status" value="1"/>
</dbReference>
<reference evidence="2" key="2">
    <citation type="journal article" date="2014" name="ISME J.">
        <title>Microbial stratification in low pH oxic and suboxic macroscopic growths along an acid mine drainage.</title>
        <authorList>
            <person name="Mendez-Garcia C."/>
            <person name="Mesa V."/>
            <person name="Sprenger R.R."/>
            <person name="Richter M."/>
            <person name="Diez M.S."/>
            <person name="Solano J."/>
            <person name="Bargiela R."/>
            <person name="Golyshina O.V."/>
            <person name="Manteca A."/>
            <person name="Ramos J.L."/>
            <person name="Gallego J.R."/>
            <person name="Llorente I."/>
            <person name="Martins Dos Santos V.A."/>
            <person name="Jensen O.N."/>
            <person name="Pelaez A.I."/>
            <person name="Sanchez J."/>
            <person name="Ferrer M."/>
        </authorList>
    </citation>
    <scope>NUCLEOTIDE SEQUENCE</scope>
</reference>
<feature type="non-terminal residue" evidence="2">
    <location>
        <position position="102"/>
    </location>
</feature>
<name>T1B2Q4_9ZZZZ</name>
<dbReference type="AlphaFoldDB" id="T1B2Q4"/>
<keyword evidence="2" id="KW-0413">Isomerase</keyword>
<proteinExistence type="predicted"/>
<dbReference type="EMBL" id="AUZZ01006172">
    <property type="protein sequence ID" value="EQD47129.1"/>
    <property type="molecule type" value="Genomic_DNA"/>
</dbReference>
<accession>T1B2Q4</accession>
<dbReference type="InterPro" id="IPR046348">
    <property type="entry name" value="SIS_dom_sf"/>
</dbReference>
<dbReference type="SUPFAM" id="SSF53697">
    <property type="entry name" value="SIS domain"/>
    <property type="match status" value="1"/>
</dbReference>
<feature type="domain" description="SIS" evidence="1">
    <location>
        <begin position="1"/>
        <end position="102"/>
    </location>
</feature>
<comment type="caution">
    <text evidence="2">The sequence shown here is derived from an EMBL/GenBank/DDBJ whole genome shotgun (WGS) entry which is preliminary data.</text>
</comment>
<dbReference type="Gene3D" id="3.40.50.10490">
    <property type="entry name" value="Glucose-6-phosphate isomerase like protein, domain 1"/>
    <property type="match status" value="1"/>
</dbReference>
<protein>
    <submittedName>
        <fullName evidence="2">Bifunctional phosphoglucose/phosphomannose isomerase</fullName>
    </submittedName>
</protein>
<gene>
    <name evidence="2" type="ORF">B2A_08564</name>
</gene>
<dbReference type="GO" id="GO:0016853">
    <property type="term" value="F:isomerase activity"/>
    <property type="evidence" value="ECO:0007669"/>
    <property type="project" value="UniProtKB-KW"/>
</dbReference>
<reference evidence="2" key="1">
    <citation type="submission" date="2013-08" db="EMBL/GenBank/DDBJ databases">
        <authorList>
            <person name="Mendez C."/>
            <person name="Richter M."/>
            <person name="Ferrer M."/>
            <person name="Sanchez J."/>
        </authorList>
    </citation>
    <scope>NUCLEOTIDE SEQUENCE</scope>
</reference>
<dbReference type="GO" id="GO:1901135">
    <property type="term" value="P:carbohydrate derivative metabolic process"/>
    <property type="evidence" value="ECO:0007669"/>
    <property type="project" value="InterPro"/>
</dbReference>
<evidence type="ECO:0000259" key="1">
    <source>
        <dbReference type="PROSITE" id="PS51464"/>
    </source>
</evidence>
<dbReference type="GO" id="GO:0097367">
    <property type="term" value="F:carbohydrate derivative binding"/>
    <property type="evidence" value="ECO:0007669"/>
    <property type="project" value="InterPro"/>
</dbReference>
<sequence>MGGSGIAGELVRGLVDAEATVPLSVVRSPELPAALTTRAHVVVVSYSGETVEALRAYDTAGRAGALRVAMTSGGALAERAARDRVPLLPLPAGLPPRAAVGT</sequence>